<dbReference type="SUPFAM" id="SSF50044">
    <property type="entry name" value="SH3-domain"/>
    <property type="match status" value="1"/>
</dbReference>
<dbReference type="GO" id="GO:0097320">
    <property type="term" value="P:plasma membrane tubulation"/>
    <property type="evidence" value="ECO:0007669"/>
    <property type="project" value="TreeGrafter"/>
</dbReference>
<feature type="compositionally biased region" description="Low complexity" evidence="4">
    <location>
        <begin position="380"/>
        <end position="389"/>
    </location>
</feature>
<sequence length="486" mass="53207">MQSVQRQFGKLLNKGPGENAKVAVLLKDYEDADNVLAQVLDNAKMWRDSWSALVTSQLQAVTEFEGLYDPIVGATDGSSRHSVPTPPLQLERTFRLKKAYTDLKAELVEEMILIEDHIMKPVTDARGCIAPIRKTIKKRENKRLDYEKAQEKTLKLQRKPGRTPKEDAALAKADAEMSRAAEEFGIADEHLRHTLPPIINAAFNLVPPLLSNLVMIQNRLLGLYYTTLNAYCEDFGFPSPPPPMQDVIDTWNDALGPIRSEIETISFIGRGRAVQQPMSNGSGPTPGSSPIPINGARRTPSGLISGPQARTLRVPSMPREGRTTPSPSSSYKRPDYLNATDFTTATILGGSSISRSAGGGDTTPASQQQQQRDYFSPMHQQQQQQQQQQRRSPSPAMISTNGGGLGLGLGKKKPPPPPPKKRAALSQPDEWVVAQYAFAGQGGGDLSFQQGDRIRVVKKTGTDQDWWVGELGGAKGNFPANYCTPL</sequence>
<feature type="compositionally biased region" description="Basic residues" evidence="4">
    <location>
        <begin position="410"/>
        <end position="423"/>
    </location>
</feature>
<dbReference type="Pfam" id="PF14604">
    <property type="entry name" value="SH3_9"/>
    <property type="match status" value="1"/>
</dbReference>
<evidence type="ECO:0000313" key="8">
    <source>
        <dbReference type="Proteomes" id="UP001302745"/>
    </source>
</evidence>
<reference evidence="7" key="2">
    <citation type="submission" date="2023-05" db="EMBL/GenBank/DDBJ databases">
        <authorList>
            <consortium name="Lawrence Berkeley National Laboratory"/>
            <person name="Steindorff A."/>
            <person name="Hensen N."/>
            <person name="Bonometti L."/>
            <person name="Westerberg I."/>
            <person name="Brannstrom I.O."/>
            <person name="Guillou S."/>
            <person name="Cros-Aarteil S."/>
            <person name="Calhoun S."/>
            <person name="Haridas S."/>
            <person name="Kuo A."/>
            <person name="Mondo S."/>
            <person name="Pangilinan J."/>
            <person name="Riley R."/>
            <person name="Labutti K."/>
            <person name="Andreopoulos B."/>
            <person name="Lipzen A."/>
            <person name="Chen C."/>
            <person name="Yanf M."/>
            <person name="Daum C."/>
            <person name="Ng V."/>
            <person name="Clum A."/>
            <person name="Ohm R."/>
            <person name="Martin F."/>
            <person name="Silar P."/>
            <person name="Natvig D."/>
            <person name="Lalanne C."/>
            <person name="Gautier V."/>
            <person name="Ament-Velasquez S.L."/>
            <person name="Kruys A."/>
            <person name="Hutchinson M.I."/>
            <person name="Powell A.J."/>
            <person name="Barry K."/>
            <person name="Miller A.N."/>
            <person name="Grigoriev I.V."/>
            <person name="Debuchy R."/>
            <person name="Gladieux P."/>
            <person name="Thoren M.H."/>
            <person name="Johannesson H."/>
        </authorList>
    </citation>
    <scope>NUCLEOTIDE SEQUENCE</scope>
    <source>
        <strain evidence="7">CBS 538.74</strain>
    </source>
</reference>
<dbReference type="InterPro" id="IPR036028">
    <property type="entry name" value="SH3-like_dom_sf"/>
</dbReference>
<feature type="coiled-coil region" evidence="3">
    <location>
        <begin position="132"/>
        <end position="159"/>
    </location>
</feature>
<comment type="caution">
    <text evidence="7">The sequence shown here is derived from an EMBL/GenBank/DDBJ whole genome shotgun (WGS) entry which is preliminary data.</text>
</comment>
<dbReference type="GO" id="GO:0006897">
    <property type="term" value="P:endocytosis"/>
    <property type="evidence" value="ECO:0007669"/>
    <property type="project" value="InterPro"/>
</dbReference>
<dbReference type="PRINTS" id="PR00452">
    <property type="entry name" value="SH3DOMAIN"/>
</dbReference>
<dbReference type="GO" id="GO:0008289">
    <property type="term" value="F:lipid binding"/>
    <property type="evidence" value="ECO:0007669"/>
    <property type="project" value="TreeGrafter"/>
</dbReference>
<dbReference type="PROSITE" id="PS51021">
    <property type="entry name" value="BAR"/>
    <property type="match status" value="1"/>
</dbReference>
<dbReference type="Gene3D" id="1.20.1270.60">
    <property type="entry name" value="Arfaptin homology (AH) domain/BAR domain"/>
    <property type="match status" value="1"/>
</dbReference>
<dbReference type="Proteomes" id="UP001302745">
    <property type="component" value="Unassembled WGS sequence"/>
</dbReference>
<dbReference type="InterPro" id="IPR046982">
    <property type="entry name" value="BIN3/RVS161-like"/>
</dbReference>
<dbReference type="GO" id="GO:0051666">
    <property type="term" value="P:actin cortical patch localization"/>
    <property type="evidence" value="ECO:0007669"/>
    <property type="project" value="InterPro"/>
</dbReference>
<evidence type="ECO:0000259" key="6">
    <source>
        <dbReference type="PROSITE" id="PS51021"/>
    </source>
</evidence>
<keyword evidence="3" id="KW-0175">Coiled coil</keyword>
<dbReference type="EMBL" id="MU857041">
    <property type="protein sequence ID" value="KAK4150947.1"/>
    <property type="molecule type" value="Genomic_DNA"/>
</dbReference>
<feature type="region of interest" description="Disordered" evidence="4">
    <location>
        <begin position="274"/>
        <end position="336"/>
    </location>
</feature>
<reference evidence="7" key="1">
    <citation type="journal article" date="2023" name="Mol. Phylogenet. Evol.">
        <title>Genome-scale phylogeny and comparative genomics of the fungal order Sordariales.</title>
        <authorList>
            <person name="Hensen N."/>
            <person name="Bonometti L."/>
            <person name="Westerberg I."/>
            <person name="Brannstrom I.O."/>
            <person name="Guillou S."/>
            <person name="Cros-Aarteil S."/>
            <person name="Calhoun S."/>
            <person name="Haridas S."/>
            <person name="Kuo A."/>
            <person name="Mondo S."/>
            <person name="Pangilinan J."/>
            <person name="Riley R."/>
            <person name="LaButti K."/>
            <person name="Andreopoulos B."/>
            <person name="Lipzen A."/>
            <person name="Chen C."/>
            <person name="Yan M."/>
            <person name="Daum C."/>
            <person name="Ng V."/>
            <person name="Clum A."/>
            <person name="Steindorff A."/>
            <person name="Ohm R.A."/>
            <person name="Martin F."/>
            <person name="Silar P."/>
            <person name="Natvig D.O."/>
            <person name="Lalanne C."/>
            <person name="Gautier V."/>
            <person name="Ament-Velasquez S.L."/>
            <person name="Kruys A."/>
            <person name="Hutchinson M.I."/>
            <person name="Powell A.J."/>
            <person name="Barry K."/>
            <person name="Miller A.N."/>
            <person name="Grigoriev I.V."/>
            <person name="Debuchy R."/>
            <person name="Gladieux P."/>
            <person name="Hiltunen Thoren M."/>
            <person name="Johannesson H."/>
        </authorList>
    </citation>
    <scope>NUCLEOTIDE SEQUENCE</scope>
    <source>
        <strain evidence="7">CBS 538.74</strain>
    </source>
</reference>
<dbReference type="Gene3D" id="2.30.30.40">
    <property type="entry name" value="SH3 Domains"/>
    <property type="match status" value="1"/>
</dbReference>
<dbReference type="PANTHER" id="PTHR47174">
    <property type="entry name" value="BRIDGING INTEGRATOR 3"/>
    <property type="match status" value="1"/>
</dbReference>
<evidence type="ECO:0000313" key="7">
    <source>
        <dbReference type="EMBL" id="KAK4150947.1"/>
    </source>
</evidence>
<name>A0AAN6VG96_9PEZI</name>
<dbReference type="AlphaFoldDB" id="A0AAN6VG96"/>
<accession>A0AAN6VG96</accession>
<dbReference type="InterPro" id="IPR027267">
    <property type="entry name" value="AH/BAR_dom_sf"/>
</dbReference>
<evidence type="ECO:0000256" key="4">
    <source>
        <dbReference type="SAM" id="MobiDB-lite"/>
    </source>
</evidence>
<dbReference type="InterPro" id="IPR004148">
    <property type="entry name" value="BAR_dom"/>
</dbReference>
<dbReference type="GO" id="GO:0031097">
    <property type="term" value="C:medial cortex"/>
    <property type="evidence" value="ECO:0007669"/>
    <property type="project" value="TreeGrafter"/>
</dbReference>
<dbReference type="GO" id="GO:0043332">
    <property type="term" value="C:mating projection tip"/>
    <property type="evidence" value="ECO:0007669"/>
    <property type="project" value="TreeGrafter"/>
</dbReference>
<feature type="domain" description="SH3" evidence="5">
    <location>
        <begin position="427"/>
        <end position="486"/>
    </location>
</feature>
<feature type="compositionally biased region" description="Low complexity" evidence="4">
    <location>
        <begin position="279"/>
        <end position="295"/>
    </location>
</feature>
<feature type="domain" description="BAR" evidence="6">
    <location>
        <begin position="7"/>
        <end position="241"/>
    </location>
</feature>
<protein>
    <recommendedName>
        <fullName evidence="9">SH3 domain-containing protein</fullName>
    </recommendedName>
</protein>
<organism evidence="7 8">
    <name type="scientific">Chaetomidium leptoderma</name>
    <dbReference type="NCBI Taxonomy" id="669021"/>
    <lineage>
        <taxon>Eukaryota</taxon>
        <taxon>Fungi</taxon>
        <taxon>Dikarya</taxon>
        <taxon>Ascomycota</taxon>
        <taxon>Pezizomycotina</taxon>
        <taxon>Sordariomycetes</taxon>
        <taxon>Sordariomycetidae</taxon>
        <taxon>Sordariales</taxon>
        <taxon>Chaetomiaceae</taxon>
        <taxon>Chaetomidium</taxon>
    </lineage>
</organism>
<dbReference type="PROSITE" id="PS50002">
    <property type="entry name" value="SH3"/>
    <property type="match status" value="1"/>
</dbReference>
<proteinExistence type="predicted"/>
<dbReference type="Pfam" id="PF03114">
    <property type="entry name" value="BAR"/>
    <property type="match status" value="1"/>
</dbReference>
<dbReference type="InterPro" id="IPR001452">
    <property type="entry name" value="SH3_domain"/>
</dbReference>
<dbReference type="FunFam" id="2.30.30.40:FF:000100">
    <property type="entry name" value="SH3 domain-containing YSC84-like protein 1"/>
    <property type="match status" value="1"/>
</dbReference>
<keyword evidence="1 2" id="KW-0728">SH3 domain</keyword>
<keyword evidence="8" id="KW-1185">Reference proteome</keyword>
<dbReference type="CDD" id="cd07599">
    <property type="entry name" value="BAR_Rvs167p"/>
    <property type="match status" value="1"/>
</dbReference>
<dbReference type="GO" id="GO:0030479">
    <property type="term" value="C:actin cortical patch"/>
    <property type="evidence" value="ECO:0007669"/>
    <property type="project" value="TreeGrafter"/>
</dbReference>
<dbReference type="PANTHER" id="PTHR47174:SF2">
    <property type="entry name" value="SH3 DOMAIN SIGNALLING PROTEIN (AFU_ORTHOLOGUE AFUA_5G07670)"/>
    <property type="match status" value="1"/>
</dbReference>
<evidence type="ECO:0000259" key="5">
    <source>
        <dbReference type="PROSITE" id="PS50002"/>
    </source>
</evidence>
<evidence type="ECO:0000256" key="2">
    <source>
        <dbReference type="PROSITE-ProRule" id="PRU00192"/>
    </source>
</evidence>
<dbReference type="GO" id="GO:1990528">
    <property type="term" value="C:Rvs161p-Rvs167p complex"/>
    <property type="evidence" value="ECO:0007669"/>
    <property type="project" value="TreeGrafter"/>
</dbReference>
<gene>
    <name evidence="7" type="ORF">C8A00DRAFT_45743</name>
</gene>
<dbReference type="SUPFAM" id="SSF103657">
    <property type="entry name" value="BAR/IMD domain-like"/>
    <property type="match status" value="1"/>
</dbReference>
<evidence type="ECO:0000256" key="1">
    <source>
        <dbReference type="ARBA" id="ARBA00022443"/>
    </source>
</evidence>
<evidence type="ECO:0008006" key="9">
    <source>
        <dbReference type="Google" id="ProtNLM"/>
    </source>
</evidence>
<feature type="compositionally biased region" description="Polar residues" evidence="4">
    <location>
        <begin position="363"/>
        <end position="373"/>
    </location>
</feature>
<evidence type="ECO:0000256" key="3">
    <source>
        <dbReference type="SAM" id="Coils"/>
    </source>
</evidence>
<dbReference type="SMART" id="SM00326">
    <property type="entry name" value="SH3"/>
    <property type="match status" value="1"/>
</dbReference>
<feature type="region of interest" description="Disordered" evidence="4">
    <location>
        <begin position="350"/>
        <end position="426"/>
    </location>
</feature>